<dbReference type="PROSITE" id="PS51257">
    <property type="entry name" value="PROKAR_LIPOPROTEIN"/>
    <property type="match status" value="1"/>
</dbReference>
<keyword evidence="3" id="KW-1185">Reference proteome</keyword>
<name>A0A1M5Q858_9FIRM</name>
<dbReference type="AlphaFoldDB" id="A0A1M5Q858"/>
<gene>
    <name evidence="2" type="ORF">SAMN02745245_00544</name>
</gene>
<feature type="domain" description="Putative auto-transporter adhesin head GIN" evidence="1">
    <location>
        <begin position="63"/>
        <end position="248"/>
    </location>
</feature>
<dbReference type="RefSeq" id="WP_073183514.1">
    <property type="nucleotide sequence ID" value="NZ_FQXI01000002.1"/>
</dbReference>
<dbReference type="STRING" id="1120995.SAMN02745245_00544"/>
<evidence type="ECO:0000313" key="2">
    <source>
        <dbReference type="EMBL" id="SHH10265.1"/>
    </source>
</evidence>
<dbReference type="InterPro" id="IPR021255">
    <property type="entry name" value="DUF2807"/>
</dbReference>
<sequence>MHKRKILTMGILMLITISLSGCGKNKVENSVEKSSIESSNLEKEQVEAINSKGLSTKEYKVENFEKIYVQSPVDVYYTVGEKVSVSAEVNEYFLENLVIEVKNNELKIYCKDNLKEPMLNMKDYPNIYITAPKINALALSGASSFQSENTMVSDSFNVQISGASSSNLPLKVKDLTVEISGSSDCKFSGEVQNLNCRLSGSSDMNFFELQTNNSKVIASGASHLEISCKDNLDVSASGASSVLYKGNPKVIKNLSGASTVDREN</sequence>
<reference evidence="2 3" key="1">
    <citation type="submission" date="2016-11" db="EMBL/GenBank/DDBJ databases">
        <authorList>
            <person name="Jaros S."/>
            <person name="Januszkiewicz K."/>
            <person name="Wedrychowicz H."/>
        </authorList>
    </citation>
    <scope>NUCLEOTIDE SEQUENCE [LARGE SCALE GENOMIC DNA]</scope>
    <source>
        <strain evidence="2 3">DSM 21120</strain>
    </source>
</reference>
<proteinExistence type="predicted"/>
<protein>
    <submittedName>
        <fullName evidence="2">Putative auto-transporter adhesin, head GIN domain</fullName>
    </submittedName>
</protein>
<dbReference type="Gene3D" id="2.160.20.120">
    <property type="match status" value="1"/>
</dbReference>
<organism evidence="2 3">
    <name type="scientific">Anaerosphaera aminiphila DSM 21120</name>
    <dbReference type="NCBI Taxonomy" id="1120995"/>
    <lineage>
        <taxon>Bacteria</taxon>
        <taxon>Bacillati</taxon>
        <taxon>Bacillota</taxon>
        <taxon>Tissierellia</taxon>
        <taxon>Tissierellales</taxon>
        <taxon>Peptoniphilaceae</taxon>
        <taxon>Anaerosphaera</taxon>
    </lineage>
</organism>
<dbReference type="Proteomes" id="UP000184032">
    <property type="component" value="Unassembled WGS sequence"/>
</dbReference>
<accession>A0A1M5Q858</accession>
<dbReference type="Pfam" id="PF10988">
    <property type="entry name" value="DUF2807"/>
    <property type="match status" value="1"/>
</dbReference>
<dbReference type="EMBL" id="FQXI01000002">
    <property type="protein sequence ID" value="SHH10265.1"/>
    <property type="molecule type" value="Genomic_DNA"/>
</dbReference>
<evidence type="ECO:0000259" key="1">
    <source>
        <dbReference type="Pfam" id="PF10988"/>
    </source>
</evidence>
<evidence type="ECO:0000313" key="3">
    <source>
        <dbReference type="Proteomes" id="UP000184032"/>
    </source>
</evidence>